<keyword evidence="2" id="KW-0472">Membrane</keyword>
<keyword evidence="3" id="KW-0998">Cell outer membrane</keyword>
<dbReference type="SUPFAM" id="SSF56935">
    <property type="entry name" value="Porins"/>
    <property type="match status" value="1"/>
</dbReference>
<dbReference type="PANTHER" id="PTHR40980">
    <property type="entry name" value="PLUG DOMAIN-CONTAINING PROTEIN"/>
    <property type="match status" value="1"/>
</dbReference>
<protein>
    <submittedName>
        <fullName evidence="5">TonB-dependent receptor</fullName>
    </submittedName>
</protein>
<dbReference type="InterPro" id="IPR000531">
    <property type="entry name" value="Beta-barrel_TonB"/>
</dbReference>
<accession>A0ABR8QZZ7</accession>
<evidence type="ECO:0000256" key="3">
    <source>
        <dbReference type="ARBA" id="ARBA00023237"/>
    </source>
</evidence>
<keyword evidence="6" id="KW-1185">Reference proteome</keyword>
<keyword evidence="5" id="KW-0675">Receptor</keyword>
<evidence type="ECO:0000256" key="1">
    <source>
        <dbReference type="ARBA" id="ARBA00004442"/>
    </source>
</evidence>
<dbReference type="InterPro" id="IPR036942">
    <property type="entry name" value="Beta-barrel_TonB_sf"/>
</dbReference>
<dbReference type="Pfam" id="PF00593">
    <property type="entry name" value="TonB_dep_Rec_b-barrel"/>
    <property type="match status" value="1"/>
</dbReference>
<comment type="subcellular location">
    <subcellularLocation>
        <location evidence="1">Cell outer membrane</location>
    </subcellularLocation>
</comment>
<reference evidence="5 6" key="1">
    <citation type="submission" date="2020-08" db="EMBL/GenBank/DDBJ databases">
        <title>A Genomic Blueprint of the Chicken Gut Microbiome.</title>
        <authorList>
            <person name="Gilroy R."/>
            <person name="Ravi A."/>
            <person name="Getino M."/>
            <person name="Pursley I."/>
            <person name="Horton D.L."/>
            <person name="Alikhan N.-F."/>
            <person name="Baker D."/>
            <person name="Gharbi K."/>
            <person name="Hall N."/>
            <person name="Watson M."/>
            <person name="Adriaenssens E.M."/>
            <person name="Foster-Nyarko E."/>
            <person name="Jarju S."/>
            <person name="Secka A."/>
            <person name="Antonio M."/>
            <person name="Oren A."/>
            <person name="Chaudhuri R."/>
            <person name="La Ragione R.M."/>
            <person name="Hildebrand F."/>
            <person name="Pallen M.J."/>
        </authorList>
    </citation>
    <scope>NUCLEOTIDE SEQUENCE [LARGE SCALE GENOMIC DNA]</scope>
    <source>
        <strain evidence="5 6">Sa3CVA3</strain>
    </source>
</reference>
<dbReference type="EMBL" id="JACSQU010000001">
    <property type="protein sequence ID" value="MBD7941095.1"/>
    <property type="molecule type" value="Genomic_DNA"/>
</dbReference>
<dbReference type="PANTHER" id="PTHR40980:SF3">
    <property type="entry name" value="TONB-DEPENDENT RECEPTOR-LIKE BETA-BARREL DOMAIN-CONTAINING PROTEIN"/>
    <property type="match status" value="1"/>
</dbReference>
<evidence type="ECO:0000313" key="6">
    <source>
        <dbReference type="Proteomes" id="UP000638918"/>
    </source>
</evidence>
<feature type="domain" description="TonB-dependent receptor-like beta-barrel" evidence="4">
    <location>
        <begin position="3"/>
        <end position="243"/>
    </location>
</feature>
<sequence>MHLNWDLNDEMKLRLSANTGAARPDYRDLRPNFSISDTSESISGGNPAAGPEKAIGLDAYFEWYRPDGSFLSIGAYYKDLSDVLFDVRLPRFGRDILNTPDVDRSEYAFSTVDNGGEGFIRGLEFSVAQTMDAYVEPLSLPDWVGGFGARANLTLNESEATTPDGRTVGLPGASDVIYNLALSYERYGFSSRISWQHRSEWLEAVGGGDILGDSFWDEVGRLDFKASYAFNDNAEIYFNANNLLNEAGIRYQGEADRVSEYETFGSRYMIGLRLNF</sequence>
<comment type="caution">
    <text evidence="5">The sequence shown here is derived from an EMBL/GenBank/DDBJ whole genome shotgun (WGS) entry which is preliminary data.</text>
</comment>
<name>A0ABR8QZZ7_9CAUL</name>
<organism evidence="5 6">
    <name type="scientific">Brevundimonas guildfordensis</name>
    <dbReference type="NCBI Taxonomy" id="2762241"/>
    <lineage>
        <taxon>Bacteria</taxon>
        <taxon>Pseudomonadati</taxon>
        <taxon>Pseudomonadota</taxon>
        <taxon>Alphaproteobacteria</taxon>
        <taxon>Caulobacterales</taxon>
        <taxon>Caulobacteraceae</taxon>
        <taxon>Brevundimonas</taxon>
    </lineage>
</organism>
<dbReference type="Proteomes" id="UP000638918">
    <property type="component" value="Unassembled WGS sequence"/>
</dbReference>
<gene>
    <name evidence="5" type="ORF">H9656_06825</name>
</gene>
<dbReference type="Gene3D" id="2.40.170.20">
    <property type="entry name" value="TonB-dependent receptor, beta-barrel domain"/>
    <property type="match status" value="1"/>
</dbReference>
<evidence type="ECO:0000256" key="2">
    <source>
        <dbReference type="ARBA" id="ARBA00023136"/>
    </source>
</evidence>
<evidence type="ECO:0000259" key="4">
    <source>
        <dbReference type="Pfam" id="PF00593"/>
    </source>
</evidence>
<proteinExistence type="predicted"/>
<evidence type="ECO:0000313" key="5">
    <source>
        <dbReference type="EMBL" id="MBD7941095.1"/>
    </source>
</evidence>